<proteinExistence type="predicted"/>
<evidence type="ECO:0000259" key="1">
    <source>
        <dbReference type="PROSITE" id="PS51725"/>
    </source>
</evidence>
<dbReference type="Proteomes" id="UP000309215">
    <property type="component" value="Unassembled WGS sequence"/>
</dbReference>
<dbReference type="GO" id="GO:0004497">
    <property type="term" value="F:monooxygenase activity"/>
    <property type="evidence" value="ECO:0007669"/>
    <property type="project" value="UniProtKB-KW"/>
</dbReference>
<evidence type="ECO:0000313" key="3">
    <source>
        <dbReference type="Proteomes" id="UP000309215"/>
    </source>
</evidence>
<evidence type="ECO:0000313" key="2">
    <source>
        <dbReference type="EMBL" id="TKD03303.1"/>
    </source>
</evidence>
<dbReference type="EMBL" id="SSMQ01000030">
    <property type="protein sequence ID" value="TKD03303.1"/>
    <property type="molecule type" value="Genomic_DNA"/>
</dbReference>
<name>A0A4V5PRU2_9BACT</name>
<reference evidence="2 3" key="1">
    <citation type="submission" date="2019-04" db="EMBL/GenBank/DDBJ databases">
        <authorList>
            <person name="Li Y."/>
            <person name="Wang J."/>
        </authorList>
    </citation>
    <scope>NUCLEOTIDE SEQUENCE [LARGE SCALE GENOMIC DNA]</scope>
    <source>
        <strain evidence="2 3">DSM 14668</strain>
    </source>
</reference>
<dbReference type="SUPFAM" id="SSF54909">
    <property type="entry name" value="Dimeric alpha+beta barrel"/>
    <property type="match status" value="1"/>
</dbReference>
<sequence>MIGGIKRVQVRAGSEADFEAAHRALAAQVKAHEPGTLSYELFRDGAPGRYVVLDCYRDGEALAAHNVSPHGAIWFPRMRAMLERIDVSYFPGHAPGDAQYTALSLTRAPWEKAFRLAADLRLLPRWATRFCQELREEGETFVVRSPQGDVRLRYEADAAARVIWHCIDAGGGELRMPMRVLPHGPGSLLLFTIQQPAGCSDAAFHEQIGWVDQEIGQLRELVEAP</sequence>
<dbReference type="OrthoDB" id="3826508at2"/>
<dbReference type="Pfam" id="PF03992">
    <property type="entry name" value="ABM"/>
    <property type="match status" value="1"/>
</dbReference>
<keyword evidence="2" id="KW-0503">Monooxygenase</keyword>
<dbReference type="InterPro" id="IPR011008">
    <property type="entry name" value="Dimeric_a/b-barrel"/>
</dbReference>
<dbReference type="Gene3D" id="3.30.530.20">
    <property type="match status" value="1"/>
</dbReference>
<gene>
    <name evidence="2" type="ORF">E8A74_26600</name>
</gene>
<accession>A0A4V5PRU2</accession>
<organism evidence="2 3">
    <name type="scientific">Polyangium fumosum</name>
    <dbReference type="NCBI Taxonomy" id="889272"/>
    <lineage>
        <taxon>Bacteria</taxon>
        <taxon>Pseudomonadati</taxon>
        <taxon>Myxococcota</taxon>
        <taxon>Polyangia</taxon>
        <taxon>Polyangiales</taxon>
        <taxon>Polyangiaceae</taxon>
        <taxon>Polyangium</taxon>
    </lineage>
</organism>
<comment type="caution">
    <text evidence="2">The sequence shown here is derived from an EMBL/GenBank/DDBJ whole genome shotgun (WGS) entry which is preliminary data.</text>
</comment>
<dbReference type="SUPFAM" id="SSF55961">
    <property type="entry name" value="Bet v1-like"/>
    <property type="match status" value="1"/>
</dbReference>
<feature type="domain" description="ABM" evidence="1">
    <location>
        <begin position="2"/>
        <end position="90"/>
    </location>
</feature>
<dbReference type="PROSITE" id="PS51725">
    <property type="entry name" value="ABM"/>
    <property type="match status" value="1"/>
</dbReference>
<dbReference type="InterPro" id="IPR007138">
    <property type="entry name" value="ABM_dom"/>
</dbReference>
<keyword evidence="2" id="KW-0560">Oxidoreductase</keyword>
<keyword evidence="3" id="KW-1185">Reference proteome</keyword>
<dbReference type="AlphaFoldDB" id="A0A4V5PRU2"/>
<dbReference type="InterPro" id="IPR023393">
    <property type="entry name" value="START-like_dom_sf"/>
</dbReference>
<dbReference type="Gene3D" id="3.30.70.100">
    <property type="match status" value="1"/>
</dbReference>
<dbReference type="RefSeq" id="WP_136931887.1">
    <property type="nucleotide sequence ID" value="NZ_SSMQ01000030.1"/>
</dbReference>
<protein>
    <submittedName>
        <fullName evidence="2">Antibiotic biosynthesis monooxygenase</fullName>
    </submittedName>
</protein>